<organism evidence="1 2">
    <name type="scientific">Panagrolaimus sp. ES5</name>
    <dbReference type="NCBI Taxonomy" id="591445"/>
    <lineage>
        <taxon>Eukaryota</taxon>
        <taxon>Metazoa</taxon>
        <taxon>Ecdysozoa</taxon>
        <taxon>Nematoda</taxon>
        <taxon>Chromadorea</taxon>
        <taxon>Rhabditida</taxon>
        <taxon>Tylenchina</taxon>
        <taxon>Panagrolaimomorpha</taxon>
        <taxon>Panagrolaimoidea</taxon>
        <taxon>Panagrolaimidae</taxon>
        <taxon>Panagrolaimus</taxon>
    </lineage>
</organism>
<dbReference type="WBParaSite" id="ES5_v2.g21289.t1">
    <property type="protein sequence ID" value="ES5_v2.g21289.t1"/>
    <property type="gene ID" value="ES5_v2.g21289"/>
</dbReference>
<name>A0AC34FVR3_9BILA</name>
<evidence type="ECO:0000313" key="1">
    <source>
        <dbReference type="Proteomes" id="UP000887579"/>
    </source>
</evidence>
<reference evidence="2" key="1">
    <citation type="submission" date="2022-11" db="UniProtKB">
        <authorList>
            <consortium name="WormBaseParasite"/>
        </authorList>
    </citation>
    <scope>IDENTIFICATION</scope>
</reference>
<proteinExistence type="predicted"/>
<evidence type="ECO:0000313" key="2">
    <source>
        <dbReference type="WBParaSite" id="ES5_v2.g21289.t1"/>
    </source>
</evidence>
<accession>A0AC34FVR3</accession>
<dbReference type="Proteomes" id="UP000887579">
    <property type="component" value="Unplaced"/>
</dbReference>
<sequence>MLKLGIIIIYWSYIVTFVEANLGGVLCRLPKDSGYQCGMSIPHSAYHFDVSIGECIEFIFNGCGGNQNRFGTKDECLLGCGALGIF</sequence>
<protein>
    <submittedName>
        <fullName evidence="2">BPTI/Kunitz inhibitor domain-containing protein</fullName>
    </submittedName>
</protein>